<accession>A6KT06</accession>
<organism evidence="1 2">
    <name type="scientific">Rattus norvegicus</name>
    <name type="common">Rat</name>
    <dbReference type="NCBI Taxonomy" id="10116"/>
    <lineage>
        <taxon>Eukaryota</taxon>
        <taxon>Metazoa</taxon>
        <taxon>Chordata</taxon>
        <taxon>Craniata</taxon>
        <taxon>Vertebrata</taxon>
        <taxon>Euteleostomi</taxon>
        <taxon>Mammalia</taxon>
        <taxon>Eutheria</taxon>
        <taxon>Euarchontoglires</taxon>
        <taxon>Glires</taxon>
        <taxon>Rodentia</taxon>
        <taxon>Myomorpha</taxon>
        <taxon>Muroidea</taxon>
        <taxon>Muridae</taxon>
        <taxon>Murinae</taxon>
        <taxon>Rattus</taxon>
    </lineage>
</organism>
<reference evidence="2" key="1">
    <citation type="submission" date="2005-09" db="EMBL/GenBank/DDBJ databases">
        <authorList>
            <person name="Mural R.J."/>
            <person name="Li P.W."/>
            <person name="Adams M.D."/>
            <person name="Amanatides P.G."/>
            <person name="Baden-Tillson H."/>
            <person name="Barnstead M."/>
            <person name="Chin S.H."/>
            <person name="Dew I."/>
            <person name="Evans C.A."/>
            <person name="Ferriera S."/>
            <person name="Flanigan M."/>
            <person name="Fosler C."/>
            <person name="Glodek A."/>
            <person name="Gu Z."/>
            <person name="Holt R.A."/>
            <person name="Jennings D."/>
            <person name="Kraft C.L."/>
            <person name="Lu F."/>
            <person name="Nguyen T."/>
            <person name="Nusskern D.R."/>
            <person name="Pfannkoch C.M."/>
            <person name="Sitter C."/>
            <person name="Sutton G.G."/>
            <person name="Venter J.C."/>
            <person name="Wang Z."/>
            <person name="Woodage T."/>
            <person name="Zheng X.H."/>
            <person name="Zhong F."/>
        </authorList>
    </citation>
    <scope>NUCLEOTIDE SEQUENCE [LARGE SCALE GENOMIC DNA]</scope>
    <source>
        <strain>BN</strain>
        <strain evidence="2">Sprague-Dawley</strain>
    </source>
</reference>
<dbReference type="Proteomes" id="UP000234681">
    <property type="component" value="Chromosome 14"/>
</dbReference>
<dbReference type="EMBL" id="CH474114">
    <property type="protein sequence ID" value="EDL84497.1"/>
    <property type="molecule type" value="Genomic_DNA"/>
</dbReference>
<protein>
    <submittedName>
        <fullName evidence="1">RCG57262</fullName>
    </submittedName>
</protein>
<evidence type="ECO:0000313" key="2">
    <source>
        <dbReference type="Proteomes" id="UP000234681"/>
    </source>
</evidence>
<evidence type="ECO:0000313" key="1">
    <source>
        <dbReference type="EMBL" id="EDL84497.1"/>
    </source>
</evidence>
<sequence>MPSIQSFQGLSHYLKTIHGLTLDSDLIGSNEYPSKSTSGRGSPGSC</sequence>
<name>A6KT06_RAT</name>
<gene>
    <name evidence="1" type="ORF">rCG_57262</name>
</gene>
<proteinExistence type="predicted"/>
<dbReference type="AlphaFoldDB" id="A6KT06"/>